<reference evidence="2" key="2">
    <citation type="journal article" date="2019" name="Mol. Plant Microbe Interact.">
        <title>Genome sequence resources for four phytopathogenic fungi from the Colletotrichum orbiculare species complex.</title>
        <authorList>
            <person name="Gan P."/>
            <person name="Tsushima A."/>
            <person name="Narusaka M."/>
            <person name="Narusaka Y."/>
            <person name="Takano Y."/>
            <person name="Kubo Y."/>
            <person name="Shirasu K."/>
        </authorList>
    </citation>
    <scope>GENOME REANNOTATION</scope>
    <source>
        <strain evidence="2">104-T / ATCC 96160 / CBS 514.97 / LARS 414 / MAFF 240422</strain>
    </source>
</reference>
<protein>
    <submittedName>
        <fullName evidence="1">Uncharacterized protein</fullName>
    </submittedName>
</protein>
<proteinExistence type="predicted"/>
<dbReference type="EMBL" id="AMCV02000001">
    <property type="protein sequence ID" value="TDZ26837.1"/>
    <property type="molecule type" value="Genomic_DNA"/>
</dbReference>
<dbReference type="Proteomes" id="UP000014480">
    <property type="component" value="Unassembled WGS sequence"/>
</dbReference>
<evidence type="ECO:0000313" key="2">
    <source>
        <dbReference type="Proteomes" id="UP000014480"/>
    </source>
</evidence>
<sequence>MDARSVYTVALGGFRICECAFEPALPSGGDYGMVSWLSMGAKGVGTWSCLRRLSILDPCRCLLKPS</sequence>
<evidence type="ECO:0000313" key="1">
    <source>
        <dbReference type="EMBL" id="TDZ26837.1"/>
    </source>
</evidence>
<comment type="caution">
    <text evidence="1">The sequence shown here is derived from an EMBL/GenBank/DDBJ whole genome shotgun (WGS) entry which is preliminary data.</text>
</comment>
<organism evidence="1 2">
    <name type="scientific">Colletotrichum orbiculare (strain 104-T / ATCC 96160 / CBS 514.97 / LARS 414 / MAFF 240422)</name>
    <name type="common">Cucumber anthracnose fungus</name>
    <name type="synonym">Colletotrichum lagenarium</name>
    <dbReference type="NCBI Taxonomy" id="1213857"/>
    <lineage>
        <taxon>Eukaryota</taxon>
        <taxon>Fungi</taxon>
        <taxon>Dikarya</taxon>
        <taxon>Ascomycota</taxon>
        <taxon>Pezizomycotina</taxon>
        <taxon>Sordariomycetes</taxon>
        <taxon>Hypocreomycetidae</taxon>
        <taxon>Glomerellales</taxon>
        <taxon>Glomerellaceae</taxon>
        <taxon>Colletotrichum</taxon>
        <taxon>Colletotrichum orbiculare species complex</taxon>
    </lineage>
</organism>
<keyword evidence="2" id="KW-1185">Reference proteome</keyword>
<reference evidence="2" key="1">
    <citation type="journal article" date="2013" name="New Phytol.">
        <title>Comparative genomic and transcriptomic analyses reveal the hemibiotrophic stage shift of Colletotrichum fungi.</title>
        <authorList>
            <person name="Gan P."/>
            <person name="Ikeda K."/>
            <person name="Irieda H."/>
            <person name="Narusaka M."/>
            <person name="O'Connell R.J."/>
            <person name="Narusaka Y."/>
            <person name="Takano Y."/>
            <person name="Kubo Y."/>
            <person name="Shirasu K."/>
        </authorList>
    </citation>
    <scope>NUCLEOTIDE SEQUENCE [LARGE SCALE GENOMIC DNA]</scope>
    <source>
        <strain evidence="2">104-T / ATCC 96160 / CBS 514.97 / LARS 414 / MAFF 240422</strain>
    </source>
</reference>
<accession>A0A484GAR9</accession>
<dbReference type="AlphaFoldDB" id="A0A484GAR9"/>
<gene>
    <name evidence="1" type="ORF">Cob_v000683</name>
</gene>
<name>A0A484GAR9_COLOR</name>